<name>A0A1G1V7F7_9BACT</name>
<proteinExistence type="predicted"/>
<accession>A0A1G1V7F7</accession>
<evidence type="ECO:0000313" key="2">
    <source>
        <dbReference type="Proteomes" id="UP000178319"/>
    </source>
</evidence>
<sequence>MDTVTLETLGALALDLKRASLAFWNGSTSTGERFIAEVVIRQREVNMDEVDTRTRNVLEALPGVFSQDDTKKKAEDLLMYSTLVQNRVTISLKLLS</sequence>
<evidence type="ECO:0000313" key="1">
    <source>
        <dbReference type="EMBL" id="OGY11384.1"/>
    </source>
</evidence>
<reference evidence="1 2" key="1">
    <citation type="journal article" date="2016" name="Nat. Commun.">
        <title>Thousands of microbial genomes shed light on interconnected biogeochemical processes in an aquifer system.</title>
        <authorList>
            <person name="Anantharaman K."/>
            <person name="Brown C.T."/>
            <person name="Hug L.A."/>
            <person name="Sharon I."/>
            <person name="Castelle C.J."/>
            <person name="Probst A.J."/>
            <person name="Thomas B.C."/>
            <person name="Singh A."/>
            <person name="Wilkins M.J."/>
            <person name="Karaoz U."/>
            <person name="Brodie E.L."/>
            <person name="Williams K.H."/>
            <person name="Hubbard S.S."/>
            <person name="Banfield J.F."/>
        </authorList>
    </citation>
    <scope>NUCLEOTIDE SEQUENCE [LARGE SCALE GENOMIC DNA]</scope>
</reference>
<organism evidence="1 2">
    <name type="scientific">Candidatus Blackburnbacteria bacterium RIFCSPHIGHO2_02_FULL_44_20</name>
    <dbReference type="NCBI Taxonomy" id="1797516"/>
    <lineage>
        <taxon>Bacteria</taxon>
        <taxon>Candidatus Blackburniibacteriota</taxon>
    </lineage>
</organism>
<dbReference type="Proteomes" id="UP000178319">
    <property type="component" value="Unassembled WGS sequence"/>
</dbReference>
<comment type="caution">
    <text evidence="1">The sequence shown here is derived from an EMBL/GenBank/DDBJ whole genome shotgun (WGS) entry which is preliminary data.</text>
</comment>
<dbReference type="AlphaFoldDB" id="A0A1G1V7F7"/>
<dbReference type="EMBL" id="MHBZ01000019">
    <property type="protein sequence ID" value="OGY11384.1"/>
    <property type="molecule type" value="Genomic_DNA"/>
</dbReference>
<protein>
    <submittedName>
        <fullName evidence="1">Uncharacterized protein</fullName>
    </submittedName>
</protein>
<gene>
    <name evidence="1" type="ORF">A3D26_02680</name>
</gene>